<name>A0ABT5IXM7_9NEIS</name>
<feature type="transmembrane region" description="Helical" evidence="1">
    <location>
        <begin position="43"/>
        <end position="67"/>
    </location>
</feature>
<protein>
    <recommendedName>
        <fullName evidence="5">Phage-related membrane protein</fullName>
    </recommendedName>
</protein>
<evidence type="ECO:0000313" key="3">
    <source>
        <dbReference type="EMBL" id="MDC7717311.1"/>
    </source>
</evidence>
<keyword evidence="1" id="KW-0472">Membrane</keyword>
<feature type="signal peptide" evidence="2">
    <location>
        <begin position="1"/>
        <end position="27"/>
    </location>
</feature>
<evidence type="ECO:0000256" key="2">
    <source>
        <dbReference type="SAM" id="SignalP"/>
    </source>
</evidence>
<reference evidence="3 4" key="1">
    <citation type="submission" date="2023-01" db="EMBL/GenBank/DDBJ databases">
        <title>Novel species of the genus Vogesella isolated from rivers.</title>
        <authorList>
            <person name="Lu H."/>
        </authorList>
    </citation>
    <scope>NUCLEOTIDE SEQUENCE [LARGE SCALE GENOMIC DNA]</scope>
    <source>
        <strain evidence="3 4">DC21W</strain>
    </source>
</reference>
<dbReference type="RefSeq" id="WP_272751646.1">
    <property type="nucleotide sequence ID" value="NZ_JAQQLF010000009.1"/>
</dbReference>
<keyword evidence="2" id="KW-0732">Signal</keyword>
<dbReference type="EMBL" id="JAQQLF010000009">
    <property type="protein sequence ID" value="MDC7717311.1"/>
    <property type="molecule type" value="Genomic_DNA"/>
</dbReference>
<keyword evidence="4" id="KW-1185">Reference proteome</keyword>
<gene>
    <name evidence="3" type="ORF">PQU95_08825</name>
</gene>
<comment type="caution">
    <text evidence="3">The sequence shown here is derived from an EMBL/GenBank/DDBJ whole genome shotgun (WGS) entry which is preliminary data.</text>
</comment>
<accession>A0ABT5IXM7</accession>
<evidence type="ECO:0008006" key="5">
    <source>
        <dbReference type="Google" id="ProtNLM"/>
    </source>
</evidence>
<keyword evidence="1" id="KW-0812">Transmembrane</keyword>
<feature type="chain" id="PRO_5046980496" description="Phage-related membrane protein" evidence="2">
    <location>
        <begin position="28"/>
        <end position="80"/>
    </location>
</feature>
<dbReference type="Proteomes" id="UP001219956">
    <property type="component" value="Unassembled WGS sequence"/>
</dbReference>
<evidence type="ECO:0000313" key="4">
    <source>
        <dbReference type="Proteomes" id="UP001219956"/>
    </source>
</evidence>
<evidence type="ECO:0000256" key="1">
    <source>
        <dbReference type="SAM" id="Phobius"/>
    </source>
</evidence>
<organism evidence="3 4">
    <name type="scientific">Vogesella aquatica</name>
    <dbReference type="NCBI Taxonomy" id="2984206"/>
    <lineage>
        <taxon>Bacteria</taxon>
        <taxon>Pseudomonadati</taxon>
        <taxon>Pseudomonadota</taxon>
        <taxon>Betaproteobacteria</taxon>
        <taxon>Neisseriales</taxon>
        <taxon>Chromobacteriaceae</taxon>
        <taxon>Vogesella</taxon>
    </lineage>
</organism>
<proteinExistence type="predicted"/>
<keyword evidence="1" id="KW-1133">Transmembrane helix</keyword>
<sequence length="80" mass="8076">MRKQFFTKAKLAIVVAAAAVFAPVAQAAGSGSTAPDLSSLTNAVDFSTTITAILAIAGLLAGVYISIKGIKFVLGLLKGH</sequence>